<dbReference type="Pfam" id="PF13817">
    <property type="entry name" value="DDE_Tnp_IS66_C"/>
    <property type="match status" value="1"/>
</dbReference>
<dbReference type="RefSeq" id="WP_062335002.1">
    <property type="nucleotide sequence ID" value="NZ_CBCRZU010000050.1"/>
</dbReference>
<dbReference type="Proteomes" id="UP000255230">
    <property type="component" value="Unassembled WGS sequence"/>
</dbReference>
<dbReference type="KEGG" id="mos:AXE82_11160"/>
<dbReference type="EMBL" id="UGPY01000002">
    <property type="protein sequence ID" value="STZ04795.1"/>
    <property type="molecule type" value="Genomic_DNA"/>
</dbReference>
<dbReference type="GeneID" id="35779413"/>
<sequence>MTDAQTLLQRIAELEAQNALLEQQAKQQAAINLLLEQQSKQQQQQLIHAQKIETKLQTALKKVQQENEQLYCTVLDLIEKQKKLIHQLYGQKSEGLTAKQDHLNQESALEDLSALEQIRDDYRKDISQEELAGLPTVEPIEAESLISQDPVDQSCIEKQTNPKIKRPRHAVIPDNLDVKTIVHKPATTICACGCQMKQIGQDKQDKLGMIPKRFYIERHVYPKYTCNQCDRQRLIQAKTPPQIIDKSISTPELLAHILISKYADHQPLYRQNLIYLRSGVNIPDATMADWVGRCGVELEPLVQRLRELLLGQPILHADETPVNIMKVGGTSPKKGYVWAYLTPQHSPFKAVVYDFAISRRNEHPKDFLQKWQGKLVCDDYNGYKFLFHQGVTEIGCMAHARRKFYELQVTGQSLISIEVLDLFGQLYAVEREIDERFEKNQPPTPRDVNVVRQIRQDKAKPIADSLYRWLQEKRQLTSKNASITKAIDYCLKRWMALTQYLDDGSLPIDMRSTASQGAENQMRPWALGRKNWLFAGSLRSGQRAAVIMSLVQSARLNGIDPYAYLADVLRRLPTHSNRQLDELLPHVWQPPQ</sequence>
<organism evidence="7 8">
    <name type="scientific">Faucicola osloensis</name>
    <name type="common">Moraxella osloensis</name>
    <dbReference type="NCBI Taxonomy" id="34062"/>
    <lineage>
        <taxon>Bacteria</taxon>
        <taxon>Pseudomonadati</taxon>
        <taxon>Pseudomonadota</taxon>
        <taxon>Gammaproteobacteria</taxon>
        <taxon>Moraxellales</taxon>
        <taxon>Moraxellaceae</taxon>
        <taxon>Faucicola</taxon>
    </lineage>
</organism>
<dbReference type="Pfam" id="PF03050">
    <property type="entry name" value="DDE_Tnp_IS66"/>
    <property type="match status" value="1"/>
</dbReference>
<dbReference type="NCBIfam" id="NF033517">
    <property type="entry name" value="transpos_IS66"/>
    <property type="match status" value="1"/>
</dbReference>
<dbReference type="Pfam" id="PF13005">
    <property type="entry name" value="zf-IS66"/>
    <property type="match status" value="1"/>
</dbReference>
<gene>
    <name evidence="5" type="ORF">NCTC10465_02198</name>
    <name evidence="6" type="ORF">NCTC10465_02249</name>
    <name evidence="7" type="ORF">NCTC10465_02275</name>
</gene>
<evidence type="ECO:0000259" key="2">
    <source>
        <dbReference type="Pfam" id="PF03050"/>
    </source>
</evidence>
<evidence type="ECO:0000256" key="1">
    <source>
        <dbReference type="SAM" id="Coils"/>
    </source>
</evidence>
<dbReference type="InterPro" id="IPR039552">
    <property type="entry name" value="IS66_C"/>
</dbReference>
<proteinExistence type="predicted"/>
<dbReference type="EMBL" id="UGPY01000002">
    <property type="protein sequence ID" value="STZ04821.1"/>
    <property type="molecule type" value="Genomic_DNA"/>
</dbReference>
<dbReference type="InterPro" id="IPR004291">
    <property type="entry name" value="Transposase_IS66_central"/>
</dbReference>
<feature type="domain" description="Transposase IS66 zinc-finger binding" evidence="3">
    <location>
        <begin position="188"/>
        <end position="230"/>
    </location>
</feature>
<evidence type="ECO:0000313" key="8">
    <source>
        <dbReference type="Proteomes" id="UP000255230"/>
    </source>
</evidence>
<dbReference type="PANTHER" id="PTHR33678:SF1">
    <property type="entry name" value="BLL1576 PROTEIN"/>
    <property type="match status" value="1"/>
</dbReference>
<feature type="coiled-coil region" evidence="1">
    <location>
        <begin position="4"/>
        <end position="80"/>
    </location>
</feature>
<feature type="domain" description="Transposase IS66 central" evidence="2">
    <location>
        <begin position="246"/>
        <end position="542"/>
    </location>
</feature>
<reference evidence="7 8" key="1">
    <citation type="submission" date="2018-06" db="EMBL/GenBank/DDBJ databases">
        <authorList>
            <consortium name="Pathogen Informatics"/>
            <person name="Doyle S."/>
        </authorList>
    </citation>
    <scope>NUCLEOTIDE SEQUENCE [LARGE SCALE GENOMIC DNA]</scope>
    <source>
        <strain evidence="7 8">NCTC10465</strain>
    </source>
</reference>
<keyword evidence="1" id="KW-0175">Coiled coil</keyword>
<keyword evidence="8" id="KW-1185">Reference proteome</keyword>
<name>A0A120KRB7_FAUOS</name>
<evidence type="ECO:0000259" key="4">
    <source>
        <dbReference type="Pfam" id="PF13817"/>
    </source>
</evidence>
<dbReference type="PANTHER" id="PTHR33678">
    <property type="entry name" value="BLL1576 PROTEIN"/>
    <property type="match status" value="1"/>
</dbReference>
<accession>A0A120KRB7</accession>
<dbReference type="KEGG" id="mos:AXE82_10915"/>
<evidence type="ECO:0000259" key="3">
    <source>
        <dbReference type="Pfam" id="PF13005"/>
    </source>
</evidence>
<feature type="domain" description="Transposase IS66 C-terminal" evidence="4">
    <location>
        <begin position="549"/>
        <end position="586"/>
    </location>
</feature>
<dbReference type="EMBL" id="UGPY01000002">
    <property type="protein sequence ID" value="STZ04744.1"/>
    <property type="molecule type" value="Genomic_DNA"/>
</dbReference>
<dbReference type="AlphaFoldDB" id="A0A120KRB7"/>
<evidence type="ECO:0000313" key="5">
    <source>
        <dbReference type="EMBL" id="STZ04744.1"/>
    </source>
</evidence>
<evidence type="ECO:0000313" key="7">
    <source>
        <dbReference type="EMBL" id="STZ04821.1"/>
    </source>
</evidence>
<protein>
    <submittedName>
        <fullName evidence="7">Transposase and inactivated derivatives</fullName>
    </submittedName>
</protein>
<evidence type="ECO:0000313" key="6">
    <source>
        <dbReference type="EMBL" id="STZ04795.1"/>
    </source>
</evidence>
<dbReference type="InterPro" id="IPR052344">
    <property type="entry name" value="Transposase-related"/>
</dbReference>
<dbReference type="InterPro" id="IPR024474">
    <property type="entry name" value="Znf_dom_IS66"/>
</dbReference>